<dbReference type="Proteomes" id="UP000051936">
    <property type="component" value="Unassembled WGS sequence"/>
</dbReference>
<dbReference type="EMBL" id="LJYG01000043">
    <property type="protein sequence ID" value="KRQ15416.1"/>
    <property type="molecule type" value="Genomic_DNA"/>
</dbReference>
<sequence>MTFERLIQSFKVDFSWACKLTQLGEFEFCLFLAGVCFGKLFGSFQFVLAKSFLCESCLPFVRNE</sequence>
<keyword evidence="2" id="KW-1185">Reference proteome</keyword>
<reference evidence="1 2" key="1">
    <citation type="submission" date="2015-09" db="EMBL/GenBank/DDBJ databases">
        <title>Draft Genome Sequence of Bradyrhizobium manausense Strain BR 3351T, a Novel Symbiotic Nitrogen-Fixing Alphaproteobacterium Isolated from Brazilian Amazon Rain Forest.</title>
        <authorList>
            <person name="De Araujo J.L."/>
            <person name="Zilli J.E."/>
        </authorList>
    </citation>
    <scope>NUCLEOTIDE SEQUENCE [LARGE SCALE GENOMIC DNA]</scope>
    <source>
        <strain evidence="1 2">BR3351</strain>
    </source>
</reference>
<proteinExistence type="predicted"/>
<comment type="caution">
    <text evidence="1">The sequence shown here is derived from an EMBL/GenBank/DDBJ whole genome shotgun (WGS) entry which is preliminary data.</text>
</comment>
<gene>
    <name evidence="1" type="ORF">AOQ71_09285</name>
</gene>
<dbReference type="AlphaFoldDB" id="A0A0R3DZQ4"/>
<name>A0A0R3DZQ4_9BRAD</name>
<evidence type="ECO:0000313" key="1">
    <source>
        <dbReference type="EMBL" id="KRQ15416.1"/>
    </source>
</evidence>
<evidence type="ECO:0000313" key="2">
    <source>
        <dbReference type="Proteomes" id="UP000051936"/>
    </source>
</evidence>
<accession>A0A0R3DZQ4</accession>
<organism evidence="1 2">
    <name type="scientific">Bradyrhizobium manausense</name>
    <dbReference type="NCBI Taxonomy" id="989370"/>
    <lineage>
        <taxon>Bacteria</taxon>
        <taxon>Pseudomonadati</taxon>
        <taxon>Pseudomonadota</taxon>
        <taxon>Alphaproteobacteria</taxon>
        <taxon>Hyphomicrobiales</taxon>
        <taxon>Nitrobacteraceae</taxon>
        <taxon>Bradyrhizobium</taxon>
    </lineage>
</organism>
<protein>
    <submittedName>
        <fullName evidence="1">Uncharacterized protein</fullName>
    </submittedName>
</protein>